<reference evidence="1 2" key="1">
    <citation type="journal article" date="2016" name="Mol. Biol. Evol.">
        <title>Comparative Genomics of Early-Diverging Mushroom-Forming Fungi Provides Insights into the Origins of Lignocellulose Decay Capabilities.</title>
        <authorList>
            <person name="Nagy L.G."/>
            <person name="Riley R."/>
            <person name="Tritt A."/>
            <person name="Adam C."/>
            <person name="Daum C."/>
            <person name="Floudas D."/>
            <person name="Sun H."/>
            <person name="Yadav J.S."/>
            <person name="Pangilinan J."/>
            <person name="Larsson K.H."/>
            <person name="Matsuura K."/>
            <person name="Barry K."/>
            <person name="Labutti K."/>
            <person name="Kuo R."/>
            <person name="Ohm R.A."/>
            <person name="Bhattacharya S.S."/>
            <person name="Shirouzu T."/>
            <person name="Yoshinaga Y."/>
            <person name="Martin F.M."/>
            <person name="Grigoriev I.V."/>
            <person name="Hibbett D.S."/>
        </authorList>
    </citation>
    <scope>NUCLEOTIDE SEQUENCE [LARGE SCALE GENOMIC DNA]</scope>
    <source>
        <strain evidence="1 2">HHB14362 ss-1</strain>
    </source>
</reference>
<dbReference type="PANTHER" id="PTHR33266:SF1">
    <property type="entry name" value="F-BOX DOMAIN-CONTAINING PROTEIN"/>
    <property type="match status" value="1"/>
</dbReference>
<accession>A0A165QQK3</accession>
<evidence type="ECO:0000313" key="1">
    <source>
        <dbReference type="EMBL" id="KZT22740.1"/>
    </source>
</evidence>
<dbReference type="Proteomes" id="UP000076761">
    <property type="component" value="Unassembled WGS sequence"/>
</dbReference>
<dbReference type="PANTHER" id="PTHR33266">
    <property type="entry name" value="CHROMOSOME 15, WHOLE GENOME SHOTGUN SEQUENCE"/>
    <property type="match status" value="1"/>
</dbReference>
<dbReference type="STRING" id="1314782.A0A165QQK3"/>
<sequence length="316" mass="35520">MSVTLVIPMNLRNSGSHGFPPPDYNAADHLGAPGRPEDLGIRMGDFLQALFEQTLHVLETEIRRDVAKTVAEQFREYMTAEMTRKKHGASRIKFYGAVVKRAKESPESRGPSSSTSDVYAPLQAFQKLADLLRSLEPQESSSAPLVILEFDEAQLLTESMRYELRRVLRTYSKLSLFSLFLTTTGDIEPLFSPFLSTRSKIKALVSTRSTSSRVSAFGFEFIHPFTNVGFDHLAIKVSLKQDIPTVERITSIEHLCHCGRPLWVAGMTVVMTTSNPRWPSLPLTSSSVELITRGAGRTFRQLRYWLAWPSDYQSNS</sequence>
<dbReference type="OrthoDB" id="107110at2759"/>
<gene>
    <name evidence="1" type="ORF">NEOLEDRAFT_627324</name>
</gene>
<dbReference type="InParanoid" id="A0A165QQK3"/>
<name>A0A165QQK3_9AGAM</name>
<proteinExistence type="predicted"/>
<dbReference type="EMBL" id="KV425592">
    <property type="protein sequence ID" value="KZT22740.1"/>
    <property type="molecule type" value="Genomic_DNA"/>
</dbReference>
<evidence type="ECO:0000313" key="2">
    <source>
        <dbReference type="Proteomes" id="UP000076761"/>
    </source>
</evidence>
<organism evidence="1 2">
    <name type="scientific">Neolentinus lepideus HHB14362 ss-1</name>
    <dbReference type="NCBI Taxonomy" id="1314782"/>
    <lineage>
        <taxon>Eukaryota</taxon>
        <taxon>Fungi</taxon>
        <taxon>Dikarya</taxon>
        <taxon>Basidiomycota</taxon>
        <taxon>Agaricomycotina</taxon>
        <taxon>Agaricomycetes</taxon>
        <taxon>Gloeophyllales</taxon>
        <taxon>Gloeophyllaceae</taxon>
        <taxon>Neolentinus</taxon>
    </lineage>
</organism>
<keyword evidence="2" id="KW-1185">Reference proteome</keyword>
<dbReference type="AlphaFoldDB" id="A0A165QQK3"/>
<protein>
    <submittedName>
        <fullName evidence="1">Uncharacterized protein</fullName>
    </submittedName>
</protein>